<comment type="caution">
    <text evidence="13">The sequence shown here is derived from an EMBL/GenBank/DDBJ whole genome shotgun (WGS) entry which is preliminary data.</text>
</comment>
<dbReference type="InterPro" id="IPR002299">
    <property type="entry name" value="Porin_Neis"/>
</dbReference>
<comment type="subcellular location">
    <subcellularLocation>
        <location evidence="1">Cell outer membrane</location>
        <topology evidence="1">Multi-pass membrane protein</topology>
    </subcellularLocation>
</comment>
<dbReference type="RefSeq" id="WP_106740369.1">
    <property type="nucleotide sequence ID" value="NZ_PXYY01000008.1"/>
</dbReference>
<keyword evidence="9" id="KW-0472">Membrane</keyword>
<dbReference type="InterPro" id="IPR001702">
    <property type="entry name" value="Porin_Gram-ve"/>
</dbReference>
<dbReference type="GO" id="GO:0009279">
    <property type="term" value="C:cell outer membrane"/>
    <property type="evidence" value="ECO:0007669"/>
    <property type="project" value="UniProtKB-SubCell"/>
</dbReference>
<dbReference type="InterPro" id="IPR050298">
    <property type="entry name" value="Gram-neg_bact_OMP"/>
</dbReference>
<keyword evidence="8" id="KW-0626">Porin</keyword>
<dbReference type="PRINTS" id="PR00184">
    <property type="entry name" value="NEISSPPORIN"/>
</dbReference>
<comment type="subunit">
    <text evidence="2">Homotrimer.</text>
</comment>
<feature type="signal peptide" evidence="12">
    <location>
        <begin position="1"/>
        <end position="19"/>
    </location>
</feature>
<keyword evidence="14" id="KW-1185">Reference proteome</keyword>
<keyword evidence="7" id="KW-0406">Ion transport</keyword>
<organism evidence="13 14">
    <name type="scientific">Neisseria iguanae</name>
    <dbReference type="NCBI Taxonomy" id="90242"/>
    <lineage>
        <taxon>Bacteria</taxon>
        <taxon>Pseudomonadati</taxon>
        <taxon>Pseudomonadota</taxon>
        <taxon>Betaproteobacteria</taxon>
        <taxon>Neisseriales</taxon>
        <taxon>Neisseriaceae</taxon>
        <taxon>Neisseria</taxon>
    </lineage>
</organism>
<gene>
    <name evidence="13" type="ORF">C7N83_02370</name>
</gene>
<evidence type="ECO:0000256" key="10">
    <source>
        <dbReference type="ARBA" id="ARBA00023237"/>
    </source>
</evidence>
<evidence type="ECO:0000256" key="4">
    <source>
        <dbReference type="ARBA" id="ARBA00022452"/>
    </source>
</evidence>
<dbReference type="EMBL" id="PXYY01000008">
    <property type="protein sequence ID" value="PSJ81099.1"/>
    <property type="molecule type" value="Genomic_DNA"/>
</dbReference>
<feature type="region of interest" description="Disordered" evidence="11">
    <location>
        <begin position="184"/>
        <end position="203"/>
    </location>
</feature>
<accession>A0A2P7U298</accession>
<evidence type="ECO:0000256" key="2">
    <source>
        <dbReference type="ARBA" id="ARBA00011233"/>
    </source>
</evidence>
<dbReference type="InterPro" id="IPR033900">
    <property type="entry name" value="Gram_neg_porin_domain"/>
</dbReference>
<evidence type="ECO:0000313" key="14">
    <source>
        <dbReference type="Proteomes" id="UP000241868"/>
    </source>
</evidence>
<name>A0A2P7U298_9NEIS</name>
<dbReference type="Gene3D" id="2.40.160.10">
    <property type="entry name" value="Porin"/>
    <property type="match status" value="1"/>
</dbReference>
<keyword evidence="3" id="KW-0813">Transport</keyword>
<dbReference type="PANTHER" id="PTHR34501">
    <property type="entry name" value="PROTEIN YDDL-RELATED"/>
    <property type="match status" value="1"/>
</dbReference>
<dbReference type="CDD" id="cd00342">
    <property type="entry name" value="gram_neg_porins"/>
    <property type="match status" value="1"/>
</dbReference>
<protein>
    <submittedName>
        <fullName evidence="13">Porin</fullName>
    </submittedName>
</protein>
<keyword evidence="6 12" id="KW-0732">Signal</keyword>
<dbReference type="GO" id="GO:0015288">
    <property type="term" value="F:porin activity"/>
    <property type="evidence" value="ECO:0007669"/>
    <property type="project" value="UniProtKB-KW"/>
</dbReference>
<proteinExistence type="predicted"/>
<dbReference type="PANTHER" id="PTHR34501:SF9">
    <property type="entry name" value="MAJOR OUTER MEMBRANE PROTEIN P.IA"/>
    <property type="match status" value="1"/>
</dbReference>
<evidence type="ECO:0000256" key="6">
    <source>
        <dbReference type="ARBA" id="ARBA00022729"/>
    </source>
</evidence>
<dbReference type="GO" id="GO:0034220">
    <property type="term" value="P:monoatomic ion transmembrane transport"/>
    <property type="evidence" value="ECO:0007669"/>
    <property type="project" value="InterPro"/>
</dbReference>
<dbReference type="Proteomes" id="UP000241868">
    <property type="component" value="Unassembled WGS sequence"/>
</dbReference>
<evidence type="ECO:0000256" key="7">
    <source>
        <dbReference type="ARBA" id="ARBA00023065"/>
    </source>
</evidence>
<evidence type="ECO:0000256" key="3">
    <source>
        <dbReference type="ARBA" id="ARBA00022448"/>
    </source>
</evidence>
<dbReference type="GO" id="GO:0046930">
    <property type="term" value="C:pore complex"/>
    <property type="evidence" value="ECO:0007669"/>
    <property type="project" value="UniProtKB-KW"/>
</dbReference>
<dbReference type="OrthoDB" id="5289162at2"/>
<dbReference type="Pfam" id="PF00267">
    <property type="entry name" value="Porin_1"/>
    <property type="match status" value="1"/>
</dbReference>
<feature type="chain" id="PRO_5015176924" evidence="12">
    <location>
        <begin position="20"/>
        <end position="390"/>
    </location>
</feature>
<keyword evidence="4" id="KW-1134">Transmembrane beta strand</keyword>
<feature type="region of interest" description="Disordered" evidence="11">
    <location>
        <begin position="35"/>
        <end position="69"/>
    </location>
</feature>
<sequence length="390" mass="42897">MQKPILALACAAFSCGAYADVILYGQIKSSISTSQVKIKGDADPEKSAISTPKSRQRRTPVGDAGTEKSAISTRINDNTSRIGFKGKEKLSDDLTAIWQLEQRASILGQSNSRKWGNRDSFIGLEGKLGKLRAGNLSNMLNEMDTIDTWMYSNSATGLGVFTRTGSRNVSVRYDSPAFSGFQFNAQYSPRDNQNPEDKYTHAESGRDQYTAGVSYINPEFFAKVAYNLRKNRVGTKDGRIVRLETVYNANNVFLGFGAQYAKANESANTYLANFTDGFNTYNGRDITKDAGKAEAVKVIDVAVTAGYNFGNWRPYITYAHGWPAKGVDSGEKLVDKFDQVVVGGDYRFSKRTSARGQVGYMRLGSRTRLTATEKGKVEQAAASLGLHHRF</sequence>
<evidence type="ECO:0000256" key="9">
    <source>
        <dbReference type="ARBA" id="ARBA00023136"/>
    </source>
</evidence>
<dbReference type="PRINTS" id="PR00182">
    <property type="entry name" value="ECOLNEIPORIN"/>
</dbReference>
<reference evidence="13 14" key="1">
    <citation type="submission" date="2018-03" db="EMBL/GenBank/DDBJ databases">
        <title>Neisseria weixii sp. nov., isolated from the intestinal contents of Tibetan Plateau pika (Ochotona curzoniae) in Yushu, Qinghai Province, China.</title>
        <authorList>
            <person name="Gui Z."/>
        </authorList>
    </citation>
    <scope>NUCLEOTIDE SEQUENCE [LARGE SCALE GENOMIC DNA]</scope>
    <source>
        <strain evidence="13 14">ATCC 51483</strain>
    </source>
</reference>
<dbReference type="SUPFAM" id="SSF56935">
    <property type="entry name" value="Porins"/>
    <property type="match status" value="1"/>
</dbReference>
<evidence type="ECO:0000256" key="11">
    <source>
        <dbReference type="SAM" id="MobiDB-lite"/>
    </source>
</evidence>
<dbReference type="AlphaFoldDB" id="A0A2P7U298"/>
<dbReference type="PROSITE" id="PS51257">
    <property type="entry name" value="PROKAR_LIPOPROTEIN"/>
    <property type="match status" value="1"/>
</dbReference>
<keyword evidence="10" id="KW-0998">Cell outer membrane</keyword>
<dbReference type="InterPro" id="IPR023614">
    <property type="entry name" value="Porin_dom_sf"/>
</dbReference>
<evidence type="ECO:0000256" key="1">
    <source>
        <dbReference type="ARBA" id="ARBA00004571"/>
    </source>
</evidence>
<keyword evidence="5" id="KW-0812">Transmembrane</keyword>
<evidence type="ECO:0000313" key="13">
    <source>
        <dbReference type="EMBL" id="PSJ81099.1"/>
    </source>
</evidence>
<evidence type="ECO:0000256" key="5">
    <source>
        <dbReference type="ARBA" id="ARBA00022692"/>
    </source>
</evidence>
<feature type="compositionally biased region" description="Basic and acidic residues" evidence="11">
    <location>
        <begin position="193"/>
        <end position="203"/>
    </location>
</feature>
<evidence type="ECO:0000256" key="12">
    <source>
        <dbReference type="SAM" id="SignalP"/>
    </source>
</evidence>
<evidence type="ECO:0000256" key="8">
    <source>
        <dbReference type="ARBA" id="ARBA00023114"/>
    </source>
</evidence>